<accession>A0A4Y9XT18</accession>
<protein>
    <submittedName>
        <fullName evidence="2">Uncharacterized protein</fullName>
    </submittedName>
</protein>
<gene>
    <name evidence="2" type="ORF">EVG20_g10607</name>
</gene>
<keyword evidence="1" id="KW-1133">Transmembrane helix</keyword>
<keyword evidence="1" id="KW-0472">Membrane</keyword>
<evidence type="ECO:0000313" key="2">
    <source>
        <dbReference type="EMBL" id="TFY52301.1"/>
    </source>
</evidence>
<keyword evidence="1" id="KW-0812">Transmembrane</keyword>
<name>A0A4Y9XT18_9AGAM</name>
<keyword evidence="3" id="KW-1185">Reference proteome</keyword>
<sequence>YLFTFELARRGTARSSRTRGNSTRSSRIAHWDAARRTVGDGVVGVLVLCGAIYAVIVEVHLRILNALGGGNGNGKHLARRVACRALEAARGVNIEPTEGDRIWAGDRPSSGYAQPH</sequence>
<dbReference type="Proteomes" id="UP000298327">
    <property type="component" value="Unassembled WGS sequence"/>
</dbReference>
<dbReference type="AlphaFoldDB" id="A0A4Y9XT18"/>
<reference evidence="2 3" key="1">
    <citation type="submission" date="2019-02" db="EMBL/GenBank/DDBJ databases">
        <title>Genome sequencing of the rare red list fungi Dentipellis fragilis.</title>
        <authorList>
            <person name="Buettner E."/>
            <person name="Kellner H."/>
        </authorList>
    </citation>
    <scope>NUCLEOTIDE SEQUENCE [LARGE SCALE GENOMIC DNA]</scope>
    <source>
        <strain evidence="2 3">DSM 105465</strain>
    </source>
</reference>
<feature type="transmembrane region" description="Helical" evidence="1">
    <location>
        <begin position="41"/>
        <end position="61"/>
    </location>
</feature>
<proteinExistence type="predicted"/>
<comment type="caution">
    <text evidence="2">The sequence shown here is derived from an EMBL/GenBank/DDBJ whole genome shotgun (WGS) entry which is preliminary data.</text>
</comment>
<evidence type="ECO:0000313" key="3">
    <source>
        <dbReference type="Proteomes" id="UP000298327"/>
    </source>
</evidence>
<feature type="non-terminal residue" evidence="2">
    <location>
        <position position="1"/>
    </location>
</feature>
<organism evidence="2 3">
    <name type="scientific">Dentipellis fragilis</name>
    <dbReference type="NCBI Taxonomy" id="205917"/>
    <lineage>
        <taxon>Eukaryota</taxon>
        <taxon>Fungi</taxon>
        <taxon>Dikarya</taxon>
        <taxon>Basidiomycota</taxon>
        <taxon>Agaricomycotina</taxon>
        <taxon>Agaricomycetes</taxon>
        <taxon>Russulales</taxon>
        <taxon>Hericiaceae</taxon>
        <taxon>Dentipellis</taxon>
    </lineage>
</organism>
<dbReference type="EMBL" id="SEOQ01001333">
    <property type="protein sequence ID" value="TFY52301.1"/>
    <property type="molecule type" value="Genomic_DNA"/>
</dbReference>
<evidence type="ECO:0000256" key="1">
    <source>
        <dbReference type="SAM" id="Phobius"/>
    </source>
</evidence>